<proteinExistence type="predicted"/>
<protein>
    <submittedName>
        <fullName evidence="1">Uncharacterized protein</fullName>
    </submittedName>
</protein>
<sequence>MYEPEDEEQTNLPLQQEWINLFSTHIPYHDLTETFDMIHLIYIPFDILVYIH</sequence>
<evidence type="ECO:0000313" key="2">
    <source>
        <dbReference type="Proteomes" id="UP001417504"/>
    </source>
</evidence>
<keyword evidence="2" id="KW-1185">Reference proteome</keyword>
<evidence type="ECO:0000313" key="1">
    <source>
        <dbReference type="EMBL" id="KAK9090203.1"/>
    </source>
</evidence>
<reference evidence="1 2" key="1">
    <citation type="submission" date="2024-01" db="EMBL/GenBank/DDBJ databases">
        <title>Genome assemblies of Stephania.</title>
        <authorList>
            <person name="Yang L."/>
        </authorList>
    </citation>
    <scope>NUCLEOTIDE SEQUENCE [LARGE SCALE GENOMIC DNA]</scope>
    <source>
        <strain evidence="1">QJT</strain>
        <tissue evidence="1">Leaf</tissue>
    </source>
</reference>
<dbReference type="EMBL" id="JBBNAE010000010">
    <property type="protein sequence ID" value="KAK9090203.1"/>
    <property type="molecule type" value="Genomic_DNA"/>
</dbReference>
<comment type="caution">
    <text evidence="1">The sequence shown here is derived from an EMBL/GenBank/DDBJ whole genome shotgun (WGS) entry which is preliminary data.</text>
</comment>
<organism evidence="1 2">
    <name type="scientific">Stephania japonica</name>
    <dbReference type="NCBI Taxonomy" id="461633"/>
    <lineage>
        <taxon>Eukaryota</taxon>
        <taxon>Viridiplantae</taxon>
        <taxon>Streptophyta</taxon>
        <taxon>Embryophyta</taxon>
        <taxon>Tracheophyta</taxon>
        <taxon>Spermatophyta</taxon>
        <taxon>Magnoliopsida</taxon>
        <taxon>Ranunculales</taxon>
        <taxon>Menispermaceae</taxon>
        <taxon>Menispermoideae</taxon>
        <taxon>Cissampelideae</taxon>
        <taxon>Stephania</taxon>
    </lineage>
</organism>
<accession>A0AAP0EIR6</accession>
<dbReference type="AlphaFoldDB" id="A0AAP0EIR6"/>
<name>A0AAP0EIR6_9MAGN</name>
<dbReference type="Proteomes" id="UP001417504">
    <property type="component" value="Unassembled WGS sequence"/>
</dbReference>
<gene>
    <name evidence="1" type="ORF">Sjap_023380</name>
</gene>